<dbReference type="Proteomes" id="UP001597525">
    <property type="component" value="Unassembled WGS sequence"/>
</dbReference>
<dbReference type="EMBL" id="JBHUPB010000015">
    <property type="protein sequence ID" value="MFD2970118.1"/>
    <property type="molecule type" value="Genomic_DNA"/>
</dbReference>
<comment type="caution">
    <text evidence="2">The sequence shown here is derived from an EMBL/GenBank/DDBJ whole genome shotgun (WGS) entry which is preliminary data.</text>
</comment>
<keyword evidence="3" id="KW-1185">Reference proteome</keyword>
<organism evidence="2 3">
    <name type="scientific">Sphingobacterium bambusae</name>
    <dbReference type="NCBI Taxonomy" id="662858"/>
    <lineage>
        <taxon>Bacteria</taxon>
        <taxon>Pseudomonadati</taxon>
        <taxon>Bacteroidota</taxon>
        <taxon>Sphingobacteriia</taxon>
        <taxon>Sphingobacteriales</taxon>
        <taxon>Sphingobacteriaceae</taxon>
        <taxon>Sphingobacterium</taxon>
    </lineage>
</organism>
<feature type="transmembrane region" description="Helical" evidence="1">
    <location>
        <begin position="7"/>
        <end position="28"/>
    </location>
</feature>
<reference evidence="3" key="1">
    <citation type="journal article" date="2019" name="Int. J. Syst. Evol. Microbiol.">
        <title>The Global Catalogue of Microorganisms (GCM) 10K type strain sequencing project: providing services to taxonomists for standard genome sequencing and annotation.</title>
        <authorList>
            <consortium name="The Broad Institute Genomics Platform"/>
            <consortium name="The Broad Institute Genome Sequencing Center for Infectious Disease"/>
            <person name="Wu L."/>
            <person name="Ma J."/>
        </authorList>
    </citation>
    <scope>NUCLEOTIDE SEQUENCE [LARGE SCALE GENOMIC DNA]</scope>
    <source>
        <strain evidence="3">KCTC 22814</strain>
    </source>
</reference>
<name>A0ABW6BLY3_9SPHI</name>
<protein>
    <recommendedName>
        <fullName evidence="4">DUF4230 domain-containing protein</fullName>
    </recommendedName>
</protein>
<proteinExistence type="predicted"/>
<gene>
    <name evidence="2" type="ORF">ACFS7Y_22195</name>
</gene>
<keyword evidence="1" id="KW-0812">Transmembrane</keyword>
<evidence type="ECO:0008006" key="4">
    <source>
        <dbReference type="Google" id="ProtNLM"/>
    </source>
</evidence>
<dbReference type="RefSeq" id="WP_320183599.1">
    <property type="nucleotide sequence ID" value="NZ_CP138332.1"/>
</dbReference>
<keyword evidence="1" id="KW-1133">Transmembrane helix</keyword>
<evidence type="ECO:0000313" key="2">
    <source>
        <dbReference type="EMBL" id="MFD2970118.1"/>
    </source>
</evidence>
<accession>A0ABW6BLY3</accession>
<evidence type="ECO:0000256" key="1">
    <source>
        <dbReference type="SAM" id="Phobius"/>
    </source>
</evidence>
<evidence type="ECO:0000313" key="3">
    <source>
        <dbReference type="Proteomes" id="UP001597525"/>
    </source>
</evidence>
<sequence>MKRKTILSKAVVIKIVAAIGLIVFWFLIRDYLVSGSNVMAERYEFKVSKDSLMKVITDFNNLQTGNGDDTIFKVDTANNPYFYKLLVFTPIYEERYLVLVPVGEREATELLLISVIDVKTDSVIGINRRPENKEEIRVRKMVIKNFEERVLDHLGIHYKHVGNAMNEVY</sequence>
<keyword evidence="1" id="KW-0472">Membrane</keyword>